<feature type="domain" description="THAP-type" evidence="8">
    <location>
        <begin position="1"/>
        <end position="90"/>
    </location>
</feature>
<dbReference type="EMBL" id="VIIS01000604">
    <property type="protein sequence ID" value="KAF0307087.1"/>
    <property type="molecule type" value="Genomic_DNA"/>
</dbReference>
<keyword evidence="3" id="KW-0862">Zinc</keyword>
<evidence type="ECO:0000256" key="4">
    <source>
        <dbReference type="ARBA" id="ARBA00023125"/>
    </source>
</evidence>
<dbReference type="SMART" id="SM00692">
    <property type="entry name" value="DM3"/>
    <property type="match status" value="1"/>
</dbReference>
<evidence type="ECO:0000256" key="3">
    <source>
        <dbReference type="ARBA" id="ARBA00022833"/>
    </source>
</evidence>
<dbReference type="PANTHER" id="PTHR47577">
    <property type="entry name" value="THAP DOMAIN-CONTAINING PROTEIN 6"/>
    <property type="match status" value="1"/>
</dbReference>
<dbReference type="Pfam" id="PF05485">
    <property type="entry name" value="THAP"/>
    <property type="match status" value="1"/>
</dbReference>
<dbReference type="InterPro" id="IPR021896">
    <property type="entry name" value="THAP9-like_HTH"/>
</dbReference>
<dbReference type="SMART" id="SM00980">
    <property type="entry name" value="THAP"/>
    <property type="match status" value="1"/>
</dbReference>
<dbReference type="Pfam" id="PF12017">
    <property type="entry name" value="Tnp_P_element"/>
    <property type="match status" value="1"/>
</dbReference>
<sequence length="972" mass="108626">MTKSCSAIGCTKRQGGQPRHGTVLSFHKFPHEDPKLLRKWMAAVRRRGDHGRPWKPSLTAMLCSDHFSEDDFRPSHKRRVLREGTIPSWFVFPGKSGQAERRSPLKRAGASLSSPKAKRVRRVLLRNPDMSGLSGPSESQQQQAAPEEVPEEVQLLTVSEEPVQFTVVEELPQPTVSEEVEQSTASEELQQPTVQELQPTLLDHSYSSSAAERHIHSPMKKMVAKVRQLNYEKKKLRQKLKRRDRRLKCLKSTLDALKESQVMDANLLDSIRARFENPIVSELFANEVVNGGRKKRGGRRYSEEIKKLCLTLHYYSPRAYKFLAKNFSLPGVTSLQEWTRSVGCEVGVLDEVLQTLASQVASKKIDPNCCLMVDEMAIRKAKVYSQPKDKFVGHVDLGAGDVEDSRLATNAMVFMAVGLKGVWRHPVAYFLTDHLTGETQAELTKTVLRALNSAGLKARTLVADGLQANMTMFAHLGVQNMQPGQLQLPIRNNFFLHPATGEKVHILLDVVHMLKLLRNLFGEQKMLLLDGEEISWKYVQALYALQQREGIRAANKLSRLHIEYKKNKMKVKLAAQLFSSSVGNALLYMAESGHHQFVGAEATARFILMIDQAFDYLNGSSIYGKGFKAPVTANNLPLRRQFLAEFSSTLFRLQTASGEPVLKTRRSTPVLGLCLAAQSVLDVSEALLEQEGFAYVLPYKMSQDHVELLFSRIRRMGGFNNNPNAVQLQHALRRLALHNFISPSATGNSTAPADEDNGNDDEVGLLQIRRPQRQRSALGAGDPMPAVVQHVLMTPGNRSAFVDDSVGYIAGYVCRKLIEGSVVKCGECIGALLSNEEDPPSREVMRLVEIRDNGGLLVPSASTYAIIASSERHLTALRRCGEMGQENLSLRIQCSVLAQFMTERSHELFPGVQEHMFEPRAGGCHAVSLLKQVVARYLRVRLHAYGHYITLSGMASAHVRHHLHKQVLFARQ</sequence>
<name>A0A6A4WI28_AMPAM</name>
<dbReference type="PROSITE" id="PS50950">
    <property type="entry name" value="ZF_THAP"/>
    <property type="match status" value="1"/>
</dbReference>
<dbReference type="GO" id="GO:0008270">
    <property type="term" value="F:zinc ion binding"/>
    <property type="evidence" value="ECO:0007669"/>
    <property type="project" value="UniProtKB-KW"/>
</dbReference>
<keyword evidence="2 5" id="KW-0863">Zinc-finger</keyword>
<keyword evidence="4 5" id="KW-0238">DNA-binding</keyword>
<accession>A0A6A4WI28</accession>
<proteinExistence type="predicted"/>
<feature type="region of interest" description="Disordered" evidence="7">
    <location>
        <begin position="97"/>
        <end position="152"/>
    </location>
</feature>
<feature type="coiled-coil region" evidence="6">
    <location>
        <begin position="219"/>
        <end position="260"/>
    </location>
</feature>
<keyword evidence="1" id="KW-0479">Metal-binding</keyword>
<dbReference type="Pfam" id="PF21787">
    <property type="entry name" value="TNP-like_RNaseH_N"/>
    <property type="match status" value="1"/>
</dbReference>
<evidence type="ECO:0000256" key="1">
    <source>
        <dbReference type="ARBA" id="ARBA00022723"/>
    </source>
</evidence>
<dbReference type="Proteomes" id="UP000440578">
    <property type="component" value="Unassembled WGS sequence"/>
</dbReference>
<comment type="caution">
    <text evidence="9">The sequence shown here is derived from an EMBL/GenBank/DDBJ whole genome shotgun (WGS) entry which is preliminary data.</text>
</comment>
<dbReference type="Pfam" id="PF21788">
    <property type="entry name" value="TNP-like_GBD"/>
    <property type="match status" value="1"/>
</dbReference>
<evidence type="ECO:0000256" key="5">
    <source>
        <dbReference type="PROSITE-ProRule" id="PRU00309"/>
    </source>
</evidence>
<gene>
    <name evidence="9" type="primary">THAP9_7</name>
    <name evidence="9" type="ORF">FJT64_021500</name>
</gene>
<dbReference type="InterPro" id="IPR048366">
    <property type="entry name" value="TNP-like_GBD"/>
</dbReference>
<keyword evidence="6" id="KW-0175">Coiled coil</keyword>
<dbReference type="GO" id="GO:0003677">
    <property type="term" value="F:DNA binding"/>
    <property type="evidence" value="ECO:0007669"/>
    <property type="project" value="UniProtKB-UniRule"/>
</dbReference>
<dbReference type="SUPFAM" id="SSF57716">
    <property type="entry name" value="Glucocorticoid receptor-like (DNA-binding domain)"/>
    <property type="match status" value="1"/>
</dbReference>
<evidence type="ECO:0000256" key="7">
    <source>
        <dbReference type="SAM" id="MobiDB-lite"/>
    </source>
</evidence>
<dbReference type="InterPro" id="IPR006612">
    <property type="entry name" value="THAP_Znf"/>
</dbReference>
<organism evidence="9 10">
    <name type="scientific">Amphibalanus amphitrite</name>
    <name type="common">Striped barnacle</name>
    <name type="synonym">Balanus amphitrite</name>
    <dbReference type="NCBI Taxonomy" id="1232801"/>
    <lineage>
        <taxon>Eukaryota</taxon>
        <taxon>Metazoa</taxon>
        <taxon>Ecdysozoa</taxon>
        <taxon>Arthropoda</taxon>
        <taxon>Crustacea</taxon>
        <taxon>Multicrustacea</taxon>
        <taxon>Cirripedia</taxon>
        <taxon>Thoracica</taxon>
        <taxon>Thoracicalcarea</taxon>
        <taxon>Balanomorpha</taxon>
        <taxon>Balanoidea</taxon>
        <taxon>Balanidae</taxon>
        <taxon>Amphibalaninae</taxon>
        <taxon>Amphibalanus</taxon>
    </lineage>
</organism>
<evidence type="ECO:0000313" key="10">
    <source>
        <dbReference type="Proteomes" id="UP000440578"/>
    </source>
</evidence>
<feature type="compositionally biased region" description="Low complexity" evidence="7">
    <location>
        <begin position="137"/>
        <end position="147"/>
    </location>
</feature>
<protein>
    <submittedName>
        <fullName evidence="9">DNA transposase THAP9</fullName>
    </submittedName>
</protein>
<evidence type="ECO:0000259" key="8">
    <source>
        <dbReference type="PROSITE" id="PS50950"/>
    </source>
</evidence>
<dbReference type="AlphaFoldDB" id="A0A6A4WI28"/>
<dbReference type="InterPro" id="IPR048367">
    <property type="entry name" value="TNP-like_RNaseH_C"/>
</dbReference>
<evidence type="ECO:0000313" key="9">
    <source>
        <dbReference type="EMBL" id="KAF0307087.1"/>
    </source>
</evidence>
<reference evidence="9 10" key="1">
    <citation type="submission" date="2019-07" db="EMBL/GenBank/DDBJ databases">
        <title>Draft genome assembly of a fouling barnacle, Amphibalanus amphitrite (Darwin, 1854): The first reference genome for Thecostraca.</title>
        <authorList>
            <person name="Kim W."/>
        </authorList>
    </citation>
    <scope>NUCLEOTIDE SEQUENCE [LARGE SCALE GENOMIC DNA]</scope>
    <source>
        <strain evidence="9">SNU_AA5</strain>
        <tissue evidence="9">Soma without cirri and trophi</tissue>
    </source>
</reference>
<dbReference type="PANTHER" id="PTHR47577:SF2">
    <property type="entry name" value="THAP DOMAIN CONTAINING 9"/>
    <property type="match status" value="1"/>
</dbReference>
<dbReference type="InterPro" id="IPR048365">
    <property type="entry name" value="TNP-like_RNaseH_N"/>
</dbReference>
<dbReference type="OrthoDB" id="6381099at2759"/>
<keyword evidence="10" id="KW-1185">Reference proteome</keyword>
<evidence type="ECO:0000256" key="2">
    <source>
        <dbReference type="ARBA" id="ARBA00022771"/>
    </source>
</evidence>
<evidence type="ECO:0000256" key="6">
    <source>
        <dbReference type="SAM" id="Coils"/>
    </source>
</evidence>
<dbReference type="Pfam" id="PF21789">
    <property type="entry name" value="TNP-like_RNaseH_C"/>
    <property type="match status" value="1"/>
</dbReference>